<dbReference type="EMBL" id="CASHTH010000571">
    <property type="protein sequence ID" value="CAI8004771.1"/>
    <property type="molecule type" value="Genomic_DNA"/>
</dbReference>
<evidence type="ECO:0000256" key="8">
    <source>
        <dbReference type="SAM" id="MobiDB-lite"/>
    </source>
</evidence>
<dbReference type="GO" id="GO:0005856">
    <property type="term" value="C:cytoskeleton"/>
    <property type="evidence" value="ECO:0007669"/>
    <property type="project" value="UniProtKB-SubCell"/>
</dbReference>
<evidence type="ECO:0000256" key="2">
    <source>
        <dbReference type="ARBA" id="ARBA00022741"/>
    </source>
</evidence>
<dbReference type="InterPro" id="IPR027640">
    <property type="entry name" value="Kinesin-like_fam"/>
</dbReference>
<dbReference type="AlphaFoldDB" id="A0AA35W5R6"/>
<keyword evidence="3" id="KW-0067">ATP-binding</keyword>
<keyword evidence="6" id="KW-0206">Cytoskeleton</keyword>
<evidence type="ECO:0000256" key="6">
    <source>
        <dbReference type="ARBA" id="ARBA00023212"/>
    </source>
</evidence>
<dbReference type="InterPro" id="IPR036961">
    <property type="entry name" value="Kinesin_motor_dom_sf"/>
</dbReference>
<name>A0AA35W5R6_GEOBA</name>
<dbReference type="GO" id="GO:0008017">
    <property type="term" value="F:microtubule binding"/>
    <property type="evidence" value="ECO:0007669"/>
    <property type="project" value="InterPro"/>
</dbReference>
<comment type="similarity">
    <text evidence="7">Belongs to the TRAFAC class myosin-kinesin ATPase superfamily. Kinesin family.</text>
</comment>
<dbReference type="Pfam" id="PF23735">
    <property type="entry name" value="KIF9"/>
    <property type="match status" value="1"/>
</dbReference>
<keyword evidence="4" id="KW-0175">Coiled coil</keyword>
<protein>
    <submittedName>
        <fullName evidence="10">Kinesin-like protein KIF6</fullName>
    </submittedName>
</protein>
<dbReference type="Proteomes" id="UP001174909">
    <property type="component" value="Unassembled WGS sequence"/>
</dbReference>
<gene>
    <name evidence="10" type="ORF">GBAR_LOCUS4000</name>
</gene>
<evidence type="ECO:0000256" key="5">
    <source>
        <dbReference type="ARBA" id="ARBA00023175"/>
    </source>
</evidence>
<evidence type="ECO:0000256" key="7">
    <source>
        <dbReference type="PROSITE-ProRule" id="PRU00283"/>
    </source>
</evidence>
<dbReference type="PANTHER" id="PTHR47968:SF75">
    <property type="entry name" value="CENTROMERE-ASSOCIATED PROTEIN E"/>
    <property type="match status" value="1"/>
</dbReference>
<proteinExistence type="inferred from homology"/>
<dbReference type="GO" id="GO:0007018">
    <property type="term" value="P:microtubule-based movement"/>
    <property type="evidence" value="ECO:0007669"/>
    <property type="project" value="InterPro"/>
</dbReference>
<evidence type="ECO:0000313" key="10">
    <source>
        <dbReference type="EMBL" id="CAI8004771.1"/>
    </source>
</evidence>
<evidence type="ECO:0000256" key="1">
    <source>
        <dbReference type="ARBA" id="ARBA00004245"/>
    </source>
</evidence>
<dbReference type="GO" id="GO:0003777">
    <property type="term" value="F:microtubule motor activity"/>
    <property type="evidence" value="ECO:0007669"/>
    <property type="project" value="InterPro"/>
</dbReference>
<evidence type="ECO:0000259" key="9">
    <source>
        <dbReference type="PROSITE" id="PS50067"/>
    </source>
</evidence>
<feature type="compositionally biased region" description="Basic and acidic residues" evidence="8">
    <location>
        <begin position="214"/>
        <end position="230"/>
    </location>
</feature>
<evidence type="ECO:0000256" key="3">
    <source>
        <dbReference type="ARBA" id="ARBA00022840"/>
    </source>
</evidence>
<organism evidence="10 11">
    <name type="scientific">Geodia barretti</name>
    <name type="common">Barrett's horny sponge</name>
    <dbReference type="NCBI Taxonomy" id="519541"/>
    <lineage>
        <taxon>Eukaryota</taxon>
        <taxon>Metazoa</taxon>
        <taxon>Porifera</taxon>
        <taxon>Demospongiae</taxon>
        <taxon>Heteroscleromorpha</taxon>
        <taxon>Tetractinellida</taxon>
        <taxon>Astrophorina</taxon>
        <taxon>Geodiidae</taxon>
        <taxon>Geodia</taxon>
    </lineage>
</organism>
<keyword evidence="2" id="KW-0547">Nucleotide-binding</keyword>
<feature type="compositionally biased region" description="Basic and acidic residues" evidence="8">
    <location>
        <begin position="178"/>
        <end position="206"/>
    </location>
</feature>
<evidence type="ECO:0000313" key="11">
    <source>
        <dbReference type="Proteomes" id="UP001174909"/>
    </source>
</evidence>
<evidence type="ECO:0000256" key="4">
    <source>
        <dbReference type="ARBA" id="ARBA00023054"/>
    </source>
</evidence>
<dbReference type="SUPFAM" id="SSF52540">
    <property type="entry name" value="P-loop containing nucleoside triphosphate hydrolases"/>
    <property type="match status" value="1"/>
</dbReference>
<feature type="region of interest" description="Disordered" evidence="8">
    <location>
        <begin position="178"/>
        <end position="230"/>
    </location>
</feature>
<dbReference type="GO" id="GO:0005524">
    <property type="term" value="F:ATP binding"/>
    <property type="evidence" value="ECO:0007669"/>
    <property type="project" value="UniProtKB-KW"/>
</dbReference>
<sequence length="291" mass="33388">MTSMIATCSVEKRNIDETISTCRFSQRVALIKNEVRVNEELDPKLMVRQLRQQVAELREELSLATGGEERDGDLELAERERCERLVQDYLQDSSPEARLLVGGDMRKIQLCFSLLKARVKSPLLHTTPKTATPTNQPTVTADPRLEEVIRQRDEEINMLLKTLKQERRKIAELEARLRTTAPEERGGAGEEVEERKEERVKEERGTETTGEQEAGERKQAESRKAWKSELSRARQEAFDQFRRDCPIMDQVNQHKTDLRTKYSEAKALGEEVQSSRTTISEWGNLCASTTL</sequence>
<dbReference type="PANTHER" id="PTHR47968">
    <property type="entry name" value="CENTROMERE PROTEIN E"/>
    <property type="match status" value="1"/>
</dbReference>
<dbReference type="PROSITE" id="PS50067">
    <property type="entry name" value="KINESIN_MOTOR_2"/>
    <property type="match status" value="1"/>
</dbReference>
<reference evidence="10" key="1">
    <citation type="submission" date="2023-03" db="EMBL/GenBank/DDBJ databases">
        <authorList>
            <person name="Steffen K."/>
            <person name="Cardenas P."/>
        </authorList>
    </citation>
    <scope>NUCLEOTIDE SEQUENCE</scope>
</reference>
<keyword evidence="6" id="KW-0963">Cytoplasm</keyword>
<dbReference type="InterPro" id="IPR056524">
    <property type="entry name" value="KIF6/9_C"/>
</dbReference>
<keyword evidence="11" id="KW-1185">Reference proteome</keyword>
<dbReference type="InterPro" id="IPR027417">
    <property type="entry name" value="P-loop_NTPase"/>
</dbReference>
<dbReference type="InterPro" id="IPR001752">
    <property type="entry name" value="Kinesin_motor_dom"/>
</dbReference>
<comment type="subcellular location">
    <subcellularLocation>
        <location evidence="1">Cytoplasm</location>
        <location evidence="1">Cytoskeleton</location>
    </subcellularLocation>
</comment>
<comment type="caution">
    <text evidence="7">Lacks conserved residue(s) required for the propagation of feature annotation.</text>
</comment>
<feature type="domain" description="Kinesin motor" evidence="9">
    <location>
        <begin position="1"/>
        <end position="31"/>
    </location>
</feature>
<dbReference type="Gene3D" id="3.40.850.10">
    <property type="entry name" value="Kinesin motor domain"/>
    <property type="match status" value="1"/>
</dbReference>
<accession>A0AA35W5R6</accession>
<keyword evidence="5" id="KW-0505">Motor protein</keyword>
<comment type="caution">
    <text evidence="10">The sequence shown here is derived from an EMBL/GenBank/DDBJ whole genome shotgun (WGS) entry which is preliminary data.</text>
</comment>